<feature type="domain" description="3-keto-alpha-glucoside-1,2-lyase/3-keto-2-hydroxy-glucal hydratase" evidence="2">
    <location>
        <begin position="49"/>
        <end position="213"/>
    </location>
</feature>
<organism evidence="3 4">
    <name type="scientific">Candidatus Thermofonsia Clade 3 bacterium</name>
    <dbReference type="NCBI Taxonomy" id="2364212"/>
    <lineage>
        <taxon>Bacteria</taxon>
        <taxon>Bacillati</taxon>
        <taxon>Chloroflexota</taxon>
        <taxon>Candidatus Thermofontia</taxon>
        <taxon>Candidatus Thermofonsia Clade 3</taxon>
    </lineage>
</organism>
<dbReference type="EMBL" id="PGTN01000014">
    <property type="protein sequence ID" value="PJF48452.1"/>
    <property type="molecule type" value="Genomic_DNA"/>
</dbReference>
<accession>A0A2M8QFC1</accession>
<protein>
    <recommendedName>
        <fullName evidence="2">3-keto-alpha-glucoside-1,2-lyase/3-keto-2-hydroxy-glucal hydratase domain-containing protein</fullName>
    </recommendedName>
</protein>
<sequence length="217" mass="23872">MRLATWIASTAFVCIAMTAMIGCAPASGMDAPAFTPLPYADDFSNPNSGWQTLSDLNADVTYDGGGLRIIVKVENLTQWSAAGKRFKDAIFEVDARPNGGPTDNGFGVLFRIQDRKNFYHFGISSDGYWRAGYVKDGNWVNWDDWQPHPAIKLGGETNRIKVVMRNNELSFFVNDQPIASRQDDTFASGDIGVFALTLIDNPGTDVTFDNVRVTATE</sequence>
<evidence type="ECO:0000256" key="1">
    <source>
        <dbReference type="SAM" id="SignalP"/>
    </source>
</evidence>
<feature type="signal peptide" evidence="1">
    <location>
        <begin position="1"/>
        <end position="26"/>
    </location>
</feature>
<dbReference type="AlphaFoldDB" id="A0A2M8QFC1"/>
<comment type="caution">
    <text evidence="3">The sequence shown here is derived from an EMBL/GenBank/DDBJ whole genome shotgun (WGS) entry which is preliminary data.</text>
</comment>
<gene>
    <name evidence="3" type="ORF">CUN48_03385</name>
</gene>
<evidence type="ECO:0000313" key="3">
    <source>
        <dbReference type="EMBL" id="PJF48452.1"/>
    </source>
</evidence>
<name>A0A2M8QFC1_9CHLR</name>
<evidence type="ECO:0000259" key="2">
    <source>
        <dbReference type="Pfam" id="PF06439"/>
    </source>
</evidence>
<dbReference type="Pfam" id="PF06439">
    <property type="entry name" value="3keto-disac_hyd"/>
    <property type="match status" value="1"/>
</dbReference>
<proteinExistence type="predicted"/>
<reference evidence="3 4" key="1">
    <citation type="submission" date="2017-11" db="EMBL/GenBank/DDBJ databases">
        <title>Evolution of Phototrophy in the Chloroflexi Phylum Driven by Horizontal Gene Transfer.</title>
        <authorList>
            <person name="Ward L.M."/>
            <person name="Hemp J."/>
            <person name="Shih P.M."/>
            <person name="Mcglynn S.E."/>
            <person name="Fischer W."/>
        </authorList>
    </citation>
    <scope>NUCLEOTIDE SEQUENCE [LARGE SCALE GENOMIC DNA]</scope>
    <source>
        <strain evidence="3">JP3_7</strain>
    </source>
</reference>
<feature type="chain" id="PRO_5014656995" description="3-keto-alpha-glucoside-1,2-lyase/3-keto-2-hydroxy-glucal hydratase domain-containing protein" evidence="1">
    <location>
        <begin position="27"/>
        <end position="217"/>
    </location>
</feature>
<dbReference type="SUPFAM" id="SSF49899">
    <property type="entry name" value="Concanavalin A-like lectins/glucanases"/>
    <property type="match status" value="1"/>
</dbReference>
<evidence type="ECO:0000313" key="4">
    <source>
        <dbReference type="Proteomes" id="UP000230790"/>
    </source>
</evidence>
<keyword evidence="1" id="KW-0732">Signal</keyword>
<dbReference type="PROSITE" id="PS51257">
    <property type="entry name" value="PROKAR_LIPOPROTEIN"/>
    <property type="match status" value="1"/>
</dbReference>
<dbReference type="InterPro" id="IPR010496">
    <property type="entry name" value="AL/BT2_dom"/>
</dbReference>
<dbReference type="InterPro" id="IPR013320">
    <property type="entry name" value="ConA-like_dom_sf"/>
</dbReference>
<dbReference type="Proteomes" id="UP000230790">
    <property type="component" value="Unassembled WGS sequence"/>
</dbReference>
<dbReference type="GO" id="GO:0016787">
    <property type="term" value="F:hydrolase activity"/>
    <property type="evidence" value="ECO:0007669"/>
    <property type="project" value="InterPro"/>
</dbReference>
<dbReference type="Gene3D" id="2.60.120.560">
    <property type="entry name" value="Exo-inulinase, domain 1"/>
    <property type="match status" value="1"/>
</dbReference>